<gene>
    <name evidence="3" type="ORF">HYPBUDRAFT_153835</name>
</gene>
<evidence type="ECO:0000256" key="2">
    <source>
        <dbReference type="SAM" id="SignalP"/>
    </source>
</evidence>
<protein>
    <submittedName>
        <fullName evidence="3">Uncharacterized protein</fullName>
    </submittedName>
</protein>
<feature type="region of interest" description="Disordered" evidence="1">
    <location>
        <begin position="31"/>
        <end position="72"/>
    </location>
</feature>
<feature type="chain" id="PRO_5009162232" evidence="2">
    <location>
        <begin position="19"/>
        <end position="92"/>
    </location>
</feature>
<evidence type="ECO:0000313" key="3">
    <source>
        <dbReference type="EMBL" id="ODV65596.1"/>
    </source>
</evidence>
<keyword evidence="2" id="KW-0732">Signal</keyword>
<reference evidence="4" key="1">
    <citation type="submission" date="2016-05" db="EMBL/GenBank/DDBJ databases">
        <title>Comparative genomics of biotechnologically important yeasts.</title>
        <authorList>
            <consortium name="DOE Joint Genome Institute"/>
            <person name="Riley R."/>
            <person name="Haridas S."/>
            <person name="Wolfe K.H."/>
            <person name="Lopes M.R."/>
            <person name="Hittinger C.T."/>
            <person name="Goker M."/>
            <person name="Salamov A."/>
            <person name="Wisecaver J."/>
            <person name="Long T.M."/>
            <person name="Aerts A.L."/>
            <person name="Barry K."/>
            <person name="Choi C."/>
            <person name="Clum A."/>
            <person name="Coughlan A.Y."/>
            <person name="Deshpande S."/>
            <person name="Douglass A.P."/>
            <person name="Hanson S.J."/>
            <person name="Klenk H.-P."/>
            <person name="Labutti K."/>
            <person name="Lapidus A."/>
            <person name="Lindquist E."/>
            <person name="Lipzen A."/>
            <person name="Meier-Kolthoff J.P."/>
            <person name="Ohm R.A."/>
            <person name="Otillar R.P."/>
            <person name="Pangilinan J."/>
            <person name="Peng Y."/>
            <person name="Rokas A."/>
            <person name="Rosa C.A."/>
            <person name="Scheuner C."/>
            <person name="Sibirny A.A."/>
            <person name="Slot J.C."/>
            <person name="Stielow J.B."/>
            <person name="Sun H."/>
            <person name="Kurtzman C.P."/>
            <person name="Blackwell M."/>
            <person name="Grigoriev I.V."/>
            <person name="Jeffries T.W."/>
        </authorList>
    </citation>
    <scope>NUCLEOTIDE SEQUENCE [LARGE SCALE GENOMIC DNA]</scope>
    <source>
        <strain evidence="4">NRRL Y-1933</strain>
    </source>
</reference>
<feature type="compositionally biased region" description="Low complexity" evidence="1">
    <location>
        <begin position="51"/>
        <end position="69"/>
    </location>
</feature>
<evidence type="ECO:0000256" key="1">
    <source>
        <dbReference type="SAM" id="MobiDB-lite"/>
    </source>
</evidence>
<dbReference type="AlphaFoldDB" id="A0A1E4REF4"/>
<sequence length="92" mass="9526">MKLSIILSTLVILTCAQAALVKKLVSEEPLAHEPGYGEHHGPTISPVRTPSSSMSSSRSTLASSPSSFSHAAGAERTGVSGYIIALFVLSCV</sequence>
<dbReference type="GeneID" id="30996305"/>
<feature type="compositionally biased region" description="Basic and acidic residues" evidence="1">
    <location>
        <begin position="31"/>
        <end position="41"/>
    </location>
</feature>
<dbReference type="EMBL" id="KV454544">
    <property type="protein sequence ID" value="ODV65596.1"/>
    <property type="molecule type" value="Genomic_DNA"/>
</dbReference>
<dbReference type="Proteomes" id="UP000095085">
    <property type="component" value="Unassembled WGS sequence"/>
</dbReference>
<feature type="signal peptide" evidence="2">
    <location>
        <begin position="1"/>
        <end position="18"/>
    </location>
</feature>
<accession>A0A1E4REF4</accession>
<name>A0A1E4REF4_9ASCO</name>
<proteinExistence type="predicted"/>
<keyword evidence="4" id="KW-1185">Reference proteome</keyword>
<organism evidence="3 4">
    <name type="scientific">Hyphopichia burtonii NRRL Y-1933</name>
    <dbReference type="NCBI Taxonomy" id="984485"/>
    <lineage>
        <taxon>Eukaryota</taxon>
        <taxon>Fungi</taxon>
        <taxon>Dikarya</taxon>
        <taxon>Ascomycota</taxon>
        <taxon>Saccharomycotina</taxon>
        <taxon>Pichiomycetes</taxon>
        <taxon>Debaryomycetaceae</taxon>
        <taxon>Hyphopichia</taxon>
    </lineage>
</organism>
<evidence type="ECO:0000313" key="4">
    <source>
        <dbReference type="Proteomes" id="UP000095085"/>
    </source>
</evidence>
<dbReference type="RefSeq" id="XP_020074663.1">
    <property type="nucleotide sequence ID" value="XM_020221756.1"/>
</dbReference>